<dbReference type="AlphaFoldDB" id="A0AAD4QYE7"/>
<evidence type="ECO:0000313" key="3">
    <source>
        <dbReference type="Proteomes" id="UP001201812"/>
    </source>
</evidence>
<feature type="signal peptide" evidence="1">
    <location>
        <begin position="1"/>
        <end position="21"/>
    </location>
</feature>
<name>A0AAD4QYE7_9BILA</name>
<evidence type="ECO:0000256" key="1">
    <source>
        <dbReference type="SAM" id="SignalP"/>
    </source>
</evidence>
<proteinExistence type="predicted"/>
<sequence>MNLKLLALFDILAVLNYTAYAPPHATNDPNPKPPKSQMIASIRTPVLDKQGNPAKSMLGQTMYTKYKPGAAMSAEQFLDLERSTKSSKRRGCHTMVGRIDNAKEILYLIITEGVVAPSVNHPLDIFSMTERMLAKMQEMGQTLCPANKLSDKGAGYLVPGNWEPTSPQLPGTACLIPCAYKKRWNDIVSSADDVWVVQEKGRTIYYYVEYVPLSELPPSENLAQKASFTEGRLKVLEGIISNGGSVQSYDVFTYDEYKRIDKLDQKIAEPFKYYADSLKAHIKKLVSIHPELTNAITLDEIYTELESELVCRRESECVSLALDDLTNRLLLREHMENKPKGVDVNPAVIEGAGPIGQFAAIRLFVAGFDIRLFNDRSEDYLRNQIVLLDTKWTVQLRFYLGTIFDELFKDDAKGRLFEESGFQSQAGVGANEFKVIN</sequence>
<dbReference type="Proteomes" id="UP001201812">
    <property type="component" value="Unassembled WGS sequence"/>
</dbReference>
<organism evidence="2 3">
    <name type="scientific">Ditylenchus destructor</name>
    <dbReference type="NCBI Taxonomy" id="166010"/>
    <lineage>
        <taxon>Eukaryota</taxon>
        <taxon>Metazoa</taxon>
        <taxon>Ecdysozoa</taxon>
        <taxon>Nematoda</taxon>
        <taxon>Chromadorea</taxon>
        <taxon>Rhabditida</taxon>
        <taxon>Tylenchina</taxon>
        <taxon>Tylenchomorpha</taxon>
        <taxon>Sphaerularioidea</taxon>
        <taxon>Anguinidae</taxon>
        <taxon>Anguininae</taxon>
        <taxon>Ditylenchus</taxon>
    </lineage>
</organism>
<reference evidence="2" key="1">
    <citation type="submission" date="2022-01" db="EMBL/GenBank/DDBJ databases">
        <title>Genome Sequence Resource for Two Populations of Ditylenchus destructor, the Migratory Endoparasitic Phytonematode.</title>
        <authorList>
            <person name="Zhang H."/>
            <person name="Lin R."/>
            <person name="Xie B."/>
        </authorList>
    </citation>
    <scope>NUCLEOTIDE SEQUENCE</scope>
    <source>
        <strain evidence="2">BazhouSP</strain>
    </source>
</reference>
<gene>
    <name evidence="2" type="ORF">DdX_18164</name>
</gene>
<dbReference type="EMBL" id="JAKKPZ010000240">
    <property type="protein sequence ID" value="KAI1698012.1"/>
    <property type="molecule type" value="Genomic_DNA"/>
</dbReference>
<comment type="caution">
    <text evidence="2">The sequence shown here is derived from an EMBL/GenBank/DDBJ whole genome shotgun (WGS) entry which is preliminary data.</text>
</comment>
<evidence type="ECO:0000313" key="2">
    <source>
        <dbReference type="EMBL" id="KAI1698012.1"/>
    </source>
</evidence>
<accession>A0AAD4QYE7</accession>
<protein>
    <submittedName>
        <fullName evidence="2">Uncharacterized protein</fullName>
    </submittedName>
</protein>
<keyword evidence="1" id="KW-0732">Signal</keyword>
<feature type="chain" id="PRO_5042141386" evidence="1">
    <location>
        <begin position="22"/>
        <end position="437"/>
    </location>
</feature>
<keyword evidence="3" id="KW-1185">Reference proteome</keyword>